<keyword evidence="2" id="KW-1185">Reference proteome</keyword>
<feature type="non-terminal residue" evidence="1">
    <location>
        <position position="51"/>
    </location>
</feature>
<protein>
    <recommendedName>
        <fullName evidence="3">Protein kinase domain-containing protein</fullName>
    </recommendedName>
</protein>
<reference evidence="1" key="1">
    <citation type="submission" date="2022-04" db="EMBL/GenBank/DDBJ databases">
        <title>A functionally conserved STORR gene fusion in Papaver species that diverged 16.8 million years ago.</title>
        <authorList>
            <person name="Catania T."/>
        </authorList>
    </citation>
    <scope>NUCLEOTIDE SEQUENCE</scope>
    <source>
        <strain evidence="1">S-188037</strain>
    </source>
</reference>
<organism evidence="1 2">
    <name type="scientific">Papaver atlanticum</name>
    <dbReference type="NCBI Taxonomy" id="357466"/>
    <lineage>
        <taxon>Eukaryota</taxon>
        <taxon>Viridiplantae</taxon>
        <taxon>Streptophyta</taxon>
        <taxon>Embryophyta</taxon>
        <taxon>Tracheophyta</taxon>
        <taxon>Spermatophyta</taxon>
        <taxon>Magnoliopsida</taxon>
        <taxon>Ranunculales</taxon>
        <taxon>Papaveraceae</taxon>
        <taxon>Papaveroideae</taxon>
        <taxon>Papaver</taxon>
    </lineage>
</organism>
<dbReference type="AlphaFoldDB" id="A0AAD4S228"/>
<evidence type="ECO:0000313" key="1">
    <source>
        <dbReference type="EMBL" id="KAI3854471.1"/>
    </source>
</evidence>
<feature type="non-terminal residue" evidence="1">
    <location>
        <position position="1"/>
    </location>
</feature>
<evidence type="ECO:0000313" key="2">
    <source>
        <dbReference type="Proteomes" id="UP001202328"/>
    </source>
</evidence>
<dbReference type="Proteomes" id="UP001202328">
    <property type="component" value="Unassembled WGS sequence"/>
</dbReference>
<sequence length="51" mass="5965">ASCGLAYIIWNSKREMVNRVEYLLVKSFLRRDIKPDNLLMGLGRRANQELL</sequence>
<comment type="caution">
    <text evidence="1">The sequence shown here is derived from an EMBL/GenBank/DDBJ whole genome shotgun (WGS) entry which is preliminary data.</text>
</comment>
<evidence type="ECO:0008006" key="3">
    <source>
        <dbReference type="Google" id="ProtNLM"/>
    </source>
</evidence>
<dbReference type="EMBL" id="JAJJMB010015396">
    <property type="protein sequence ID" value="KAI3854471.1"/>
    <property type="molecule type" value="Genomic_DNA"/>
</dbReference>
<gene>
    <name evidence="1" type="ORF">MKW98_025357</name>
</gene>
<proteinExistence type="predicted"/>
<name>A0AAD4S228_9MAGN</name>
<accession>A0AAD4S228</accession>